<evidence type="ECO:0000313" key="2">
    <source>
        <dbReference type="EMBL" id="MBA8853851.1"/>
    </source>
</evidence>
<name>A0ABR6AXA6_9HYPH</name>
<dbReference type="InterPro" id="IPR005546">
    <property type="entry name" value="Autotransporte_beta"/>
</dbReference>
<dbReference type="Gene3D" id="2.40.128.130">
    <property type="entry name" value="Autotransporter beta-domain"/>
    <property type="match status" value="1"/>
</dbReference>
<organism evidence="2 3">
    <name type="scientific">Brucella intermedia</name>
    <dbReference type="NCBI Taxonomy" id="94625"/>
    <lineage>
        <taxon>Bacteria</taxon>
        <taxon>Pseudomonadati</taxon>
        <taxon>Pseudomonadota</taxon>
        <taxon>Alphaproteobacteria</taxon>
        <taxon>Hyphomicrobiales</taxon>
        <taxon>Brucellaceae</taxon>
        <taxon>Brucella/Ochrobactrum group</taxon>
        <taxon>Brucella</taxon>
    </lineage>
</organism>
<dbReference type="Proteomes" id="UP000578622">
    <property type="component" value="Unassembled WGS sequence"/>
</dbReference>
<dbReference type="Pfam" id="PF03797">
    <property type="entry name" value="Autotransporter"/>
    <property type="match status" value="1"/>
</dbReference>
<proteinExistence type="predicted"/>
<dbReference type="SUPFAM" id="SSF103515">
    <property type="entry name" value="Autotransporter"/>
    <property type="match status" value="1"/>
</dbReference>
<accession>A0ABR6AXA6</accession>
<sequence length="305" mass="32123">MAINSAATINGSQLRYVAAQDAYGTDVLSYRAIGPGGESAATIAVEIAFPQVPEAVDHTVMLEHGKTGTVDVSEGAKGGPFTSAAIVRGPDHGSAIVKFTLSNMSGASEIRTITFMVAERPDIARDQEVIGLLTAQVQSTRRMASDQISNFARRMEKLHNEGEGARQNDLGGVRLGFASEKNDRQNESDPFYQVDKSSGLLLKERGGTGMPTTTNNKIAFWSGGYVNFGDFNSDDTAISSTTMGVSGGVDYRFSKSFVASIGFGYGRDKSDVGSQGSESEAKAISAAIYGSYHPANGTFIDGLAG</sequence>
<evidence type="ECO:0000259" key="1">
    <source>
        <dbReference type="PROSITE" id="PS51208"/>
    </source>
</evidence>
<dbReference type="PROSITE" id="PS51208">
    <property type="entry name" value="AUTOTRANSPORTER"/>
    <property type="match status" value="1"/>
</dbReference>
<reference evidence="2 3" key="1">
    <citation type="submission" date="2020-07" db="EMBL/GenBank/DDBJ databases">
        <title>Genomic Encyclopedia of Type Strains, Phase IV (KMG-V): Genome sequencing to study the core and pangenomes of soil and plant-associated prokaryotes.</title>
        <authorList>
            <person name="Whitman W."/>
        </authorList>
    </citation>
    <scope>NUCLEOTIDE SEQUENCE [LARGE SCALE GENOMIC DNA]</scope>
    <source>
        <strain evidence="2 3">RH4WT92</strain>
    </source>
</reference>
<feature type="domain" description="Autotransporter" evidence="1">
    <location>
        <begin position="213"/>
        <end position="305"/>
    </location>
</feature>
<evidence type="ECO:0000313" key="3">
    <source>
        <dbReference type="Proteomes" id="UP000578622"/>
    </source>
</evidence>
<dbReference type="RefSeq" id="WP_247881916.1">
    <property type="nucleotide sequence ID" value="NZ_JACGXG010000022.1"/>
</dbReference>
<keyword evidence="3" id="KW-1185">Reference proteome</keyword>
<dbReference type="NCBIfam" id="TIGR01414">
    <property type="entry name" value="autotrans_barl"/>
    <property type="match status" value="1"/>
</dbReference>
<comment type="caution">
    <text evidence="2">The sequence shown here is derived from an EMBL/GenBank/DDBJ whole genome shotgun (WGS) entry which is preliminary data.</text>
</comment>
<gene>
    <name evidence="2" type="ORF">FHW20_004837</name>
</gene>
<dbReference type="InterPro" id="IPR006315">
    <property type="entry name" value="OM_autotransptr_brl_dom"/>
</dbReference>
<dbReference type="InterPro" id="IPR036709">
    <property type="entry name" value="Autotransporte_beta_dom_sf"/>
</dbReference>
<dbReference type="EMBL" id="JACGXG010000022">
    <property type="protein sequence ID" value="MBA8853851.1"/>
    <property type="molecule type" value="Genomic_DNA"/>
</dbReference>
<protein>
    <recommendedName>
        <fullName evidence="1">Autotransporter domain-containing protein</fullName>
    </recommendedName>
</protein>